<feature type="region of interest" description="Disordered" evidence="1">
    <location>
        <begin position="196"/>
        <end position="255"/>
    </location>
</feature>
<feature type="compositionally biased region" description="Pro residues" evidence="1">
    <location>
        <begin position="234"/>
        <end position="246"/>
    </location>
</feature>
<dbReference type="Proteomes" id="UP001557470">
    <property type="component" value="Unassembled WGS sequence"/>
</dbReference>
<organism evidence="3 4">
    <name type="scientific">Umbra pygmaea</name>
    <name type="common">Eastern mudminnow</name>
    <dbReference type="NCBI Taxonomy" id="75934"/>
    <lineage>
        <taxon>Eukaryota</taxon>
        <taxon>Metazoa</taxon>
        <taxon>Chordata</taxon>
        <taxon>Craniata</taxon>
        <taxon>Vertebrata</taxon>
        <taxon>Euteleostomi</taxon>
        <taxon>Actinopterygii</taxon>
        <taxon>Neopterygii</taxon>
        <taxon>Teleostei</taxon>
        <taxon>Protacanthopterygii</taxon>
        <taxon>Esociformes</taxon>
        <taxon>Umbridae</taxon>
        <taxon>Umbra</taxon>
    </lineage>
</organism>
<evidence type="ECO:0000256" key="1">
    <source>
        <dbReference type="SAM" id="MobiDB-lite"/>
    </source>
</evidence>
<dbReference type="EMBL" id="JAGEUA010000001">
    <property type="protein sequence ID" value="KAL1022088.1"/>
    <property type="molecule type" value="Genomic_DNA"/>
</dbReference>
<accession>A0ABD0XKZ6</accession>
<feature type="compositionally biased region" description="Basic and acidic residues" evidence="1">
    <location>
        <begin position="64"/>
        <end position="76"/>
    </location>
</feature>
<evidence type="ECO:0000313" key="4">
    <source>
        <dbReference type="Proteomes" id="UP001557470"/>
    </source>
</evidence>
<dbReference type="AlphaFoldDB" id="A0ABD0XKZ6"/>
<feature type="region of interest" description="Disordered" evidence="1">
    <location>
        <begin position="1"/>
        <end position="37"/>
    </location>
</feature>
<evidence type="ECO:0000313" key="3">
    <source>
        <dbReference type="EMBL" id="KAL1022088.1"/>
    </source>
</evidence>
<dbReference type="Pfam" id="PF15808">
    <property type="entry name" value="BCOR"/>
    <property type="match status" value="1"/>
</dbReference>
<feature type="compositionally biased region" description="Polar residues" evidence="1">
    <location>
        <begin position="200"/>
        <end position="210"/>
    </location>
</feature>
<gene>
    <name evidence="3" type="ORF">UPYG_G00022050</name>
</gene>
<sequence>MDVEENERACVPPWGRPASLPTAPAEGPPQKDTIPGVAPAAVPARKRTYALEPCQSHQGAGQLKEGEKAVREEREMGVPVKRARLTTDPTESIPEEVKNLKVCIELTGLRLSKPRLSQELSQWHAATQRSTEVNGAIAIATTLPNGCPEGGNADRKVTSLEDRSLKRRSEVNGHAWCLETFSHSDNDRVVLPSIPLTPAQRDQLSRTPSNAPVRRPTHRTATPALTPFHSLAPAHPPSNTPCPPHRPACQTRDKS</sequence>
<keyword evidence="4" id="KW-1185">Reference proteome</keyword>
<dbReference type="InterPro" id="IPR031628">
    <property type="entry name" value="BCOR"/>
</dbReference>
<proteinExistence type="predicted"/>
<feature type="domain" description="BCL-6 corepressor non-ankyrin-repeat" evidence="2">
    <location>
        <begin position="108"/>
        <end position="227"/>
    </location>
</feature>
<protein>
    <recommendedName>
        <fullName evidence="2">BCL-6 corepressor non-ankyrin-repeat domain-containing protein</fullName>
    </recommendedName>
</protein>
<feature type="region of interest" description="Disordered" evidence="1">
    <location>
        <begin position="52"/>
        <end position="80"/>
    </location>
</feature>
<evidence type="ECO:0000259" key="2">
    <source>
        <dbReference type="Pfam" id="PF15808"/>
    </source>
</evidence>
<reference evidence="3 4" key="1">
    <citation type="submission" date="2024-06" db="EMBL/GenBank/DDBJ databases">
        <authorList>
            <person name="Pan Q."/>
            <person name="Wen M."/>
            <person name="Jouanno E."/>
            <person name="Zahm M."/>
            <person name="Klopp C."/>
            <person name="Cabau C."/>
            <person name="Louis A."/>
            <person name="Berthelot C."/>
            <person name="Parey E."/>
            <person name="Roest Crollius H."/>
            <person name="Montfort J."/>
            <person name="Robinson-Rechavi M."/>
            <person name="Bouchez O."/>
            <person name="Lampietro C."/>
            <person name="Lopez Roques C."/>
            <person name="Donnadieu C."/>
            <person name="Postlethwait J."/>
            <person name="Bobe J."/>
            <person name="Verreycken H."/>
            <person name="Guiguen Y."/>
        </authorList>
    </citation>
    <scope>NUCLEOTIDE SEQUENCE [LARGE SCALE GENOMIC DNA]</scope>
    <source>
        <strain evidence="3">Up_M1</strain>
        <tissue evidence="3">Testis</tissue>
    </source>
</reference>
<name>A0ABD0XKZ6_UMBPY</name>
<comment type="caution">
    <text evidence="3">The sequence shown here is derived from an EMBL/GenBank/DDBJ whole genome shotgun (WGS) entry which is preliminary data.</text>
</comment>